<keyword evidence="1" id="KW-0496">Mitochondrion</keyword>
<geneLocation type="mitochondrion" evidence="1"/>
<protein>
    <submittedName>
        <fullName evidence="1">Uncharacterized protein</fullName>
    </submittedName>
</protein>
<proteinExistence type="predicted"/>
<name>A0A101M3K9_PICGL</name>
<comment type="caution">
    <text evidence="1">The sequence shown here is derived from an EMBL/GenBank/DDBJ whole genome shotgun (WGS) entry which is preliminary data.</text>
</comment>
<reference evidence="1" key="1">
    <citation type="journal article" date="2015" name="Genome Biol. Evol.">
        <title>Organellar Genomes of White Spruce (Picea glauca): Assembly and Annotation.</title>
        <authorList>
            <person name="Jackman S.D."/>
            <person name="Warren R.L."/>
            <person name="Gibb E.A."/>
            <person name="Vandervalk B.P."/>
            <person name="Mohamadi H."/>
            <person name="Chu J."/>
            <person name="Raymond A."/>
            <person name="Pleasance S."/>
            <person name="Coope R."/>
            <person name="Wildung M.R."/>
            <person name="Ritland C.E."/>
            <person name="Bousquet J."/>
            <person name="Jones S.J."/>
            <person name="Bohlmann J."/>
            <person name="Birol I."/>
        </authorList>
    </citation>
    <scope>NUCLEOTIDE SEQUENCE [LARGE SCALE GENOMIC DNA]</scope>
    <source>
        <tissue evidence="1">Flushing bud</tissue>
    </source>
</reference>
<accession>A0A101M3K9</accession>
<organism evidence="1">
    <name type="scientific">Picea glauca</name>
    <name type="common">White spruce</name>
    <name type="synonym">Pinus glauca</name>
    <dbReference type="NCBI Taxonomy" id="3330"/>
    <lineage>
        <taxon>Eukaryota</taxon>
        <taxon>Viridiplantae</taxon>
        <taxon>Streptophyta</taxon>
        <taxon>Embryophyta</taxon>
        <taxon>Tracheophyta</taxon>
        <taxon>Spermatophyta</taxon>
        <taxon>Pinopsida</taxon>
        <taxon>Pinidae</taxon>
        <taxon>Conifers I</taxon>
        <taxon>Pinales</taxon>
        <taxon>Pinaceae</taxon>
        <taxon>Picea</taxon>
    </lineage>
</organism>
<sequence length="50" mass="5804">MRQRIWHLITYNIFSPALPSKTLLPAPFRMAALKLFWCSLALSAQLWSDV</sequence>
<dbReference type="EMBL" id="LKAM01000001">
    <property type="protein sequence ID" value="KUM50274.1"/>
    <property type="molecule type" value="Genomic_DNA"/>
</dbReference>
<dbReference type="AlphaFoldDB" id="A0A101M3K9"/>
<evidence type="ECO:0000313" key="1">
    <source>
        <dbReference type="EMBL" id="KUM50274.1"/>
    </source>
</evidence>
<gene>
    <name evidence="1" type="ORF">ABT39_MTgene117</name>
</gene>